<protein>
    <submittedName>
        <fullName evidence="2">Uncharacterized protein</fullName>
    </submittedName>
</protein>
<dbReference type="EMBL" id="GIKN01007263">
    <property type="protein sequence ID" value="NIE49536.1"/>
    <property type="molecule type" value="Transcribed_RNA"/>
</dbReference>
<evidence type="ECO:0000313" key="2">
    <source>
        <dbReference type="EMBL" id="NIE49536.1"/>
    </source>
</evidence>
<feature type="transmembrane region" description="Helical" evidence="1">
    <location>
        <begin position="81"/>
        <end position="105"/>
    </location>
</feature>
<dbReference type="AlphaFoldDB" id="A0A6G5AH55"/>
<organism evidence="2">
    <name type="scientific">Rhipicephalus microplus</name>
    <name type="common">Cattle tick</name>
    <name type="synonym">Boophilus microplus</name>
    <dbReference type="NCBI Taxonomy" id="6941"/>
    <lineage>
        <taxon>Eukaryota</taxon>
        <taxon>Metazoa</taxon>
        <taxon>Ecdysozoa</taxon>
        <taxon>Arthropoda</taxon>
        <taxon>Chelicerata</taxon>
        <taxon>Arachnida</taxon>
        <taxon>Acari</taxon>
        <taxon>Parasitiformes</taxon>
        <taxon>Ixodida</taxon>
        <taxon>Ixodoidea</taxon>
        <taxon>Ixodidae</taxon>
        <taxon>Rhipicephalinae</taxon>
        <taxon>Rhipicephalus</taxon>
        <taxon>Boophilus</taxon>
    </lineage>
</organism>
<name>A0A6G5AH55_RHIMP</name>
<evidence type="ECO:0000256" key="1">
    <source>
        <dbReference type="SAM" id="Phobius"/>
    </source>
</evidence>
<keyword evidence="1" id="KW-0472">Membrane</keyword>
<sequence>MSLVPKFLLYGLYCNVLTLHTVTYNMLCSLLHCVRLASKTAPTLILVALENCHVSGSTNLSNRRVSQCMQFITVANCVHILYMHVSVSFWLIYCVYKLQLLIFLFV</sequence>
<reference evidence="2" key="1">
    <citation type="submission" date="2020-03" db="EMBL/GenBank/DDBJ databases">
        <title>A transcriptome and proteome of the tick Rhipicephalus microplus shaped by the genetic composition of its hosts and developmental stage.</title>
        <authorList>
            <person name="Garcia G.R."/>
            <person name="Ribeiro J.M.C."/>
            <person name="Maruyama S.R."/>
            <person name="Gardinasse L.G."/>
            <person name="Nelson K."/>
            <person name="Ferreira B.R."/>
            <person name="Andrade T.G."/>
            <person name="Santos I.K.F.M."/>
        </authorList>
    </citation>
    <scope>NUCLEOTIDE SEQUENCE</scope>
    <source>
        <strain evidence="2">NSGR</strain>
        <tissue evidence="2">Salivary glands</tissue>
    </source>
</reference>
<keyword evidence="1" id="KW-1133">Transmembrane helix</keyword>
<proteinExistence type="predicted"/>
<keyword evidence="1" id="KW-0812">Transmembrane</keyword>
<accession>A0A6G5AH55</accession>